<organism evidence="1 2">
    <name type="scientific">Eumeta variegata</name>
    <name type="common">Bagworm moth</name>
    <name type="synonym">Eumeta japonica</name>
    <dbReference type="NCBI Taxonomy" id="151549"/>
    <lineage>
        <taxon>Eukaryota</taxon>
        <taxon>Metazoa</taxon>
        <taxon>Ecdysozoa</taxon>
        <taxon>Arthropoda</taxon>
        <taxon>Hexapoda</taxon>
        <taxon>Insecta</taxon>
        <taxon>Pterygota</taxon>
        <taxon>Neoptera</taxon>
        <taxon>Endopterygota</taxon>
        <taxon>Lepidoptera</taxon>
        <taxon>Glossata</taxon>
        <taxon>Ditrysia</taxon>
        <taxon>Tineoidea</taxon>
        <taxon>Psychidae</taxon>
        <taxon>Oiketicinae</taxon>
        <taxon>Eumeta</taxon>
    </lineage>
</organism>
<evidence type="ECO:0000313" key="2">
    <source>
        <dbReference type="Proteomes" id="UP000299102"/>
    </source>
</evidence>
<dbReference type="EMBL" id="BGZK01001037">
    <property type="protein sequence ID" value="GBP69314.1"/>
    <property type="molecule type" value="Genomic_DNA"/>
</dbReference>
<proteinExistence type="predicted"/>
<protein>
    <submittedName>
        <fullName evidence="1">Uncharacterized protein</fullName>
    </submittedName>
</protein>
<evidence type="ECO:0000313" key="1">
    <source>
        <dbReference type="EMBL" id="GBP69314.1"/>
    </source>
</evidence>
<name>A0A4C1Y2V7_EUMVA</name>
<accession>A0A4C1Y2V7</accession>
<sequence length="153" mass="17498">MQLTPRRLIPPAAGGGILIPCRSSLRPVRCNSSGGRGAAVGLEYIRRAFDATRQTATPKRTEIFSRRHTLELLFNKYSPELQCRRRLYSYIHTRDIKGGGLRMSRKIRYASLAKRRRQRLNKLRLSRRINWRHVVKAAARAARRPPPALSSAP</sequence>
<dbReference type="Proteomes" id="UP000299102">
    <property type="component" value="Unassembled WGS sequence"/>
</dbReference>
<keyword evidence="2" id="KW-1185">Reference proteome</keyword>
<gene>
    <name evidence="1" type="ORF">EVAR_49601_1</name>
</gene>
<reference evidence="1 2" key="1">
    <citation type="journal article" date="2019" name="Commun. Biol.">
        <title>The bagworm genome reveals a unique fibroin gene that provides high tensile strength.</title>
        <authorList>
            <person name="Kono N."/>
            <person name="Nakamura H."/>
            <person name="Ohtoshi R."/>
            <person name="Tomita M."/>
            <person name="Numata K."/>
            <person name="Arakawa K."/>
        </authorList>
    </citation>
    <scope>NUCLEOTIDE SEQUENCE [LARGE SCALE GENOMIC DNA]</scope>
</reference>
<comment type="caution">
    <text evidence="1">The sequence shown here is derived from an EMBL/GenBank/DDBJ whole genome shotgun (WGS) entry which is preliminary data.</text>
</comment>
<dbReference type="AlphaFoldDB" id="A0A4C1Y2V7"/>